<evidence type="ECO:0000256" key="1">
    <source>
        <dbReference type="SAM" id="MobiDB-lite"/>
    </source>
</evidence>
<gene>
    <name evidence="2" type="ORF">AWC38_SpisGene3449</name>
</gene>
<comment type="caution">
    <text evidence="2">The sequence shown here is derived from an EMBL/GenBank/DDBJ whole genome shotgun (WGS) entry which is preliminary data.</text>
</comment>
<dbReference type="AlphaFoldDB" id="A0A2B4SM27"/>
<accession>A0A2B4SM27</accession>
<organism evidence="2 3">
    <name type="scientific">Stylophora pistillata</name>
    <name type="common">Smooth cauliflower coral</name>
    <dbReference type="NCBI Taxonomy" id="50429"/>
    <lineage>
        <taxon>Eukaryota</taxon>
        <taxon>Metazoa</taxon>
        <taxon>Cnidaria</taxon>
        <taxon>Anthozoa</taxon>
        <taxon>Hexacorallia</taxon>
        <taxon>Scleractinia</taxon>
        <taxon>Astrocoeniina</taxon>
        <taxon>Pocilloporidae</taxon>
        <taxon>Stylophora</taxon>
    </lineage>
</organism>
<evidence type="ECO:0000313" key="2">
    <source>
        <dbReference type="EMBL" id="PFX31754.1"/>
    </source>
</evidence>
<evidence type="ECO:0000313" key="3">
    <source>
        <dbReference type="Proteomes" id="UP000225706"/>
    </source>
</evidence>
<dbReference type="EMBL" id="LSMT01000032">
    <property type="protein sequence ID" value="PFX31754.1"/>
    <property type="molecule type" value="Genomic_DNA"/>
</dbReference>
<dbReference type="Proteomes" id="UP000225706">
    <property type="component" value="Unassembled WGS sequence"/>
</dbReference>
<keyword evidence="3" id="KW-1185">Reference proteome</keyword>
<feature type="region of interest" description="Disordered" evidence="1">
    <location>
        <begin position="23"/>
        <end position="56"/>
    </location>
</feature>
<sequence>MKKSMVRLAVTAAGEEYFELNKEEPGPVLTTKNHTGGLEGSEDHADGKIFSSHSSKRCPVQTIKSYLSHLNPEPGLSKDRSSVHVENAANARRNAKENTPPRAAFSSSASKSKRDVMARSSPVPPGETSVSTIQSDKNVLISNGINPSSILPSGNSHECSFNITFNINK</sequence>
<name>A0A2B4SM27_STYPI</name>
<proteinExistence type="predicted"/>
<reference evidence="3" key="1">
    <citation type="journal article" date="2017" name="bioRxiv">
        <title>Comparative analysis of the genomes of Stylophora pistillata and Acropora digitifera provides evidence for extensive differences between species of corals.</title>
        <authorList>
            <person name="Voolstra C.R."/>
            <person name="Li Y."/>
            <person name="Liew Y.J."/>
            <person name="Baumgarten S."/>
            <person name="Zoccola D."/>
            <person name="Flot J.-F."/>
            <person name="Tambutte S."/>
            <person name="Allemand D."/>
            <person name="Aranda M."/>
        </authorList>
    </citation>
    <scope>NUCLEOTIDE SEQUENCE [LARGE SCALE GENOMIC DNA]</scope>
</reference>
<protein>
    <submittedName>
        <fullName evidence="2">Uncharacterized protein</fullName>
    </submittedName>
</protein>
<feature type="region of interest" description="Disordered" evidence="1">
    <location>
        <begin position="69"/>
        <end position="132"/>
    </location>
</feature>